<proteinExistence type="predicted"/>
<dbReference type="Proteomes" id="UP000039324">
    <property type="component" value="Unassembled WGS sequence"/>
</dbReference>
<dbReference type="Proteomes" id="UP000290189">
    <property type="component" value="Unassembled WGS sequence"/>
</dbReference>
<reference evidence="2 4" key="2">
    <citation type="submission" date="2018-03" db="EMBL/GenBank/DDBJ databases">
        <authorList>
            <person name="Fogelqvist J."/>
        </authorList>
    </citation>
    <scope>NUCLEOTIDE SEQUENCE [LARGE SCALE GENOMIC DNA]</scope>
</reference>
<sequence length="357" mass="38511">MSVVGLFGRRSCRRRYSAYGVAFDWGDGGALEAGAGPPIDEVVEADDLVRRRVHLGVDGQVESRLNRACDIVRPLRMPALMASIVERAAFAYQQRGQFKDECDRLRTIEELGHPSIQAARHLANHRGSCHPAGELNLEGARTAAVRAVIANDPTGLLDAGRGASDDVQGAIRLVTGWIMMERDPLGAEPILAEARSALEPGKSPLLVAASQLLGAAQGTSPAAQQTLKDALSASEAAGLPDHDVLNVESLRLLAAFYKHAGEAILSEGLLRSAISKLAKFPFLSAAESMALRAARETYADLLKHMEWNGRSREPDARRVLQASDADSARSPLFTWSPSRRWIPEWLAQYLTAAAPPT</sequence>
<dbReference type="AlphaFoldDB" id="A0A0G4IS32"/>
<accession>A0A0G4IS32</accession>
<evidence type="ECO:0000313" key="3">
    <source>
        <dbReference type="Proteomes" id="UP000039324"/>
    </source>
</evidence>
<evidence type="ECO:0000313" key="4">
    <source>
        <dbReference type="Proteomes" id="UP000290189"/>
    </source>
</evidence>
<evidence type="ECO:0000313" key="2">
    <source>
        <dbReference type="EMBL" id="SPQ98192.1"/>
    </source>
</evidence>
<protein>
    <submittedName>
        <fullName evidence="1">Uncharacterized protein</fullName>
    </submittedName>
</protein>
<keyword evidence="2" id="KW-0496">Mitochondrion</keyword>
<reference evidence="1 3" key="1">
    <citation type="submission" date="2015-02" db="EMBL/GenBank/DDBJ databases">
        <authorList>
            <person name="Chooi Y.-H."/>
        </authorList>
    </citation>
    <scope>NUCLEOTIDE SEQUENCE [LARGE SCALE GENOMIC DNA]</scope>
    <source>
        <strain evidence="1">E3</strain>
    </source>
</reference>
<gene>
    <name evidence="1" type="ORF">PBRA_006093</name>
    <name evidence="2" type="ORF">PLBR_LOCUS5407</name>
</gene>
<geneLocation type="mitochondrion" evidence="2"/>
<evidence type="ECO:0000313" key="1">
    <source>
        <dbReference type="EMBL" id="CEO97979.1"/>
    </source>
</evidence>
<organism evidence="1 3">
    <name type="scientific">Plasmodiophora brassicae</name>
    <name type="common">Clubroot disease agent</name>
    <dbReference type="NCBI Taxonomy" id="37360"/>
    <lineage>
        <taxon>Eukaryota</taxon>
        <taxon>Sar</taxon>
        <taxon>Rhizaria</taxon>
        <taxon>Endomyxa</taxon>
        <taxon>Phytomyxea</taxon>
        <taxon>Plasmodiophorida</taxon>
        <taxon>Plasmodiophoridae</taxon>
        <taxon>Plasmodiophora</taxon>
    </lineage>
</organism>
<dbReference type="EMBL" id="CDSF01000081">
    <property type="protein sequence ID" value="CEO97979.1"/>
    <property type="molecule type" value="Genomic_DNA"/>
</dbReference>
<dbReference type="EMBL" id="OVEO01000009">
    <property type="protein sequence ID" value="SPQ98192.1"/>
    <property type="molecule type" value="Genomic_DNA"/>
</dbReference>
<keyword evidence="3" id="KW-1185">Reference proteome</keyword>
<name>A0A0G4IS32_PLABS</name>